<keyword evidence="3" id="KW-0378">Hydrolase</keyword>
<organism evidence="3 4">
    <name type="scientific">Paenibacillus chartarius</name>
    <dbReference type="NCBI Taxonomy" id="747481"/>
    <lineage>
        <taxon>Bacteria</taxon>
        <taxon>Bacillati</taxon>
        <taxon>Bacillota</taxon>
        <taxon>Bacilli</taxon>
        <taxon>Bacillales</taxon>
        <taxon>Paenibacillaceae</taxon>
        <taxon>Paenibacillus</taxon>
    </lineage>
</organism>
<feature type="transmembrane region" description="Helical" evidence="1">
    <location>
        <begin position="96"/>
        <end position="113"/>
    </location>
</feature>
<evidence type="ECO:0000313" key="4">
    <source>
        <dbReference type="Proteomes" id="UP001589776"/>
    </source>
</evidence>
<keyword evidence="1" id="KW-0472">Membrane</keyword>
<dbReference type="Proteomes" id="UP001589776">
    <property type="component" value="Unassembled WGS sequence"/>
</dbReference>
<feature type="domain" description="Prepilin type IV endopeptidase peptidase" evidence="2">
    <location>
        <begin position="2"/>
        <end position="106"/>
    </location>
</feature>
<name>A0ABV6DMH9_9BACL</name>
<dbReference type="RefSeq" id="WP_377471180.1">
    <property type="nucleotide sequence ID" value="NZ_JBHLWN010000063.1"/>
</dbReference>
<accession>A0ABV6DMH9</accession>
<dbReference type="Pfam" id="PF01478">
    <property type="entry name" value="Peptidase_A24"/>
    <property type="match status" value="1"/>
</dbReference>
<dbReference type="EC" id="3.4.23.43" evidence="3"/>
<feature type="transmembrane region" description="Helical" evidence="1">
    <location>
        <begin position="15"/>
        <end position="35"/>
    </location>
</feature>
<reference evidence="3 4" key="1">
    <citation type="submission" date="2024-09" db="EMBL/GenBank/DDBJ databases">
        <authorList>
            <person name="Sun Q."/>
            <person name="Mori K."/>
        </authorList>
    </citation>
    <scope>NUCLEOTIDE SEQUENCE [LARGE SCALE GENOMIC DNA]</scope>
    <source>
        <strain evidence="3 4">CCM 7759</strain>
    </source>
</reference>
<comment type="caution">
    <text evidence="3">The sequence shown here is derived from an EMBL/GenBank/DDBJ whole genome shotgun (WGS) entry which is preliminary data.</text>
</comment>
<gene>
    <name evidence="3" type="ORF">ACFFK0_15485</name>
</gene>
<protein>
    <submittedName>
        <fullName evidence="3">Prepilin peptidase</fullName>
        <ecNumber evidence="3">3.4.23.43</ecNumber>
    </submittedName>
</protein>
<proteinExistence type="predicted"/>
<dbReference type="Gene3D" id="1.20.120.1220">
    <property type="match status" value="1"/>
</dbReference>
<feature type="transmembrane region" description="Helical" evidence="1">
    <location>
        <begin position="73"/>
        <end position="90"/>
    </location>
</feature>
<dbReference type="EMBL" id="JBHLWN010000063">
    <property type="protein sequence ID" value="MFC0213832.1"/>
    <property type="molecule type" value="Genomic_DNA"/>
</dbReference>
<evidence type="ECO:0000259" key="2">
    <source>
        <dbReference type="Pfam" id="PF01478"/>
    </source>
</evidence>
<keyword evidence="1" id="KW-1133">Transmembrane helix</keyword>
<keyword evidence="4" id="KW-1185">Reference proteome</keyword>
<evidence type="ECO:0000313" key="3">
    <source>
        <dbReference type="EMBL" id="MFC0213832.1"/>
    </source>
</evidence>
<feature type="transmembrane region" description="Helical" evidence="1">
    <location>
        <begin position="41"/>
        <end position="61"/>
    </location>
</feature>
<evidence type="ECO:0000256" key="1">
    <source>
        <dbReference type="SAM" id="Phobius"/>
    </source>
</evidence>
<dbReference type="InterPro" id="IPR000045">
    <property type="entry name" value="Prepilin_IV_endopep_pep"/>
</dbReference>
<sequence length="151" mass="16629">MVIVSLITDLRSRHILNVVTLPAMAAGFLAMAATATIQGRLFLLIPFVLAFLCSAGFCLFMEKSSIWAAGDSKLFLAVAVWMNGIVPPLWGTSLLIGWTASLHTGVCVIQFFARRNRRNLSMSWHYPGSMTIALASGMTLLLHEWMARGNW</sequence>
<dbReference type="GO" id="GO:0004190">
    <property type="term" value="F:aspartic-type endopeptidase activity"/>
    <property type="evidence" value="ECO:0007669"/>
    <property type="project" value="UniProtKB-EC"/>
</dbReference>
<feature type="transmembrane region" description="Helical" evidence="1">
    <location>
        <begin position="125"/>
        <end position="146"/>
    </location>
</feature>
<keyword evidence="1" id="KW-0812">Transmembrane</keyword>